<protein>
    <submittedName>
        <fullName evidence="7">Signal peptide peptidase SppA, 36K type</fullName>
    </submittedName>
</protein>
<dbReference type="PANTHER" id="PTHR42987">
    <property type="entry name" value="PEPTIDASE S49"/>
    <property type="match status" value="1"/>
</dbReference>
<proteinExistence type="inferred from homology"/>
<evidence type="ECO:0000256" key="5">
    <source>
        <dbReference type="SAM" id="Phobius"/>
    </source>
</evidence>
<dbReference type="OrthoDB" id="9764363at2"/>
<accession>A0A2C8F7L8</accession>
<evidence type="ECO:0000256" key="4">
    <source>
        <dbReference type="ARBA" id="ARBA00022825"/>
    </source>
</evidence>
<dbReference type="PANTHER" id="PTHR42987:SF7">
    <property type="entry name" value="SIGNAL PEPTIDE PEPTIDASE SPPA-RELATED"/>
    <property type="match status" value="1"/>
</dbReference>
<dbReference type="InterPro" id="IPR029045">
    <property type="entry name" value="ClpP/crotonase-like_dom_sf"/>
</dbReference>
<dbReference type="Proteomes" id="UP000219215">
    <property type="component" value="Chromosome DPRO"/>
</dbReference>
<keyword evidence="5" id="KW-0812">Transmembrane</keyword>
<keyword evidence="5" id="KW-1133">Transmembrane helix</keyword>
<dbReference type="NCBIfam" id="TIGR00706">
    <property type="entry name" value="SppA_dom"/>
    <property type="match status" value="1"/>
</dbReference>
<dbReference type="InterPro" id="IPR047272">
    <property type="entry name" value="S49_SppA_C"/>
</dbReference>
<dbReference type="GO" id="GO:0006508">
    <property type="term" value="P:proteolysis"/>
    <property type="evidence" value="ECO:0007669"/>
    <property type="project" value="UniProtKB-KW"/>
</dbReference>
<dbReference type="AlphaFoldDB" id="A0A2C8F7L8"/>
<keyword evidence="4" id="KW-0720">Serine protease</keyword>
<feature type="transmembrane region" description="Helical" evidence="5">
    <location>
        <begin position="16"/>
        <end position="37"/>
    </location>
</feature>
<keyword evidence="2" id="KW-0645">Protease</keyword>
<dbReference type="InterPro" id="IPR004635">
    <property type="entry name" value="Pept_S49_SppA"/>
</dbReference>
<reference evidence="8" key="1">
    <citation type="submission" date="2017-09" db="EMBL/GenBank/DDBJ databases">
        <authorList>
            <person name="Regsiter A."/>
            <person name="William W."/>
        </authorList>
    </citation>
    <scope>NUCLEOTIDE SEQUENCE [LARGE SCALE GENOMIC DNA]</scope>
    <source>
        <strain evidence="8">500-1</strain>
    </source>
</reference>
<keyword evidence="3" id="KW-0378">Hydrolase</keyword>
<comment type="similarity">
    <text evidence="1">Belongs to the peptidase S49 family.</text>
</comment>
<dbReference type="EMBL" id="LT907975">
    <property type="protein sequence ID" value="SOB58434.1"/>
    <property type="molecule type" value="Genomic_DNA"/>
</dbReference>
<evidence type="ECO:0000259" key="6">
    <source>
        <dbReference type="Pfam" id="PF01343"/>
    </source>
</evidence>
<dbReference type="InterPro" id="IPR002142">
    <property type="entry name" value="Peptidase_S49"/>
</dbReference>
<dbReference type="SUPFAM" id="SSF52096">
    <property type="entry name" value="ClpP/crotonase"/>
    <property type="match status" value="1"/>
</dbReference>
<organism evidence="7 8">
    <name type="scientific">Pseudodesulfovibrio profundus</name>
    <dbReference type="NCBI Taxonomy" id="57320"/>
    <lineage>
        <taxon>Bacteria</taxon>
        <taxon>Pseudomonadati</taxon>
        <taxon>Thermodesulfobacteriota</taxon>
        <taxon>Desulfovibrionia</taxon>
        <taxon>Desulfovibrionales</taxon>
        <taxon>Desulfovibrionaceae</taxon>
    </lineage>
</organism>
<evidence type="ECO:0000256" key="1">
    <source>
        <dbReference type="ARBA" id="ARBA00008683"/>
    </source>
</evidence>
<evidence type="ECO:0000313" key="7">
    <source>
        <dbReference type="EMBL" id="SOB58434.1"/>
    </source>
</evidence>
<keyword evidence="5" id="KW-0472">Membrane</keyword>
<dbReference type="Gene3D" id="3.90.226.10">
    <property type="entry name" value="2-enoyl-CoA Hydratase, Chain A, domain 1"/>
    <property type="match status" value="2"/>
</dbReference>
<dbReference type="CDD" id="cd07023">
    <property type="entry name" value="S49_Sppa_N_C"/>
    <property type="match status" value="1"/>
</dbReference>
<dbReference type="Pfam" id="PF01343">
    <property type="entry name" value="Peptidase_S49"/>
    <property type="match status" value="1"/>
</dbReference>
<dbReference type="GO" id="GO:0008236">
    <property type="term" value="F:serine-type peptidase activity"/>
    <property type="evidence" value="ECO:0007669"/>
    <property type="project" value="UniProtKB-KW"/>
</dbReference>
<dbReference type="KEGG" id="pprf:DPRO_1539"/>
<sequence length="302" mass="32579">MRMEDSRPRFSQRHPLMFGVLMITMAVILFLGVTAFVRAMGWTSGNFALGKDSLGVVHIEGMIMDSTDVVDWINTLRRDEDVKGVLLRVNSPGGAIAPSQEIYEAVKMLAAEKPVVASYATVAASGGYYASVPSQIIVANPGSITASIGVMAEFITVTEALSKLGIKPEVLTTGKYKAAGTPIRELTDEQREQLLGMMLDMHDQFVTDVAEARGMERARIEEVADGRAVTGRQALALGLVDLLGSKQVAFDKLKTMCGIEGTAILVEGPIHEKTFMEEVLGSIQIDISGLTNSVGSWSFSYK</sequence>
<keyword evidence="8" id="KW-1185">Reference proteome</keyword>
<evidence type="ECO:0000313" key="8">
    <source>
        <dbReference type="Proteomes" id="UP000219215"/>
    </source>
</evidence>
<feature type="domain" description="Peptidase S49" evidence="6">
    <location>
        <begin position="109"/>
        <end position="256"/>
    </location>
</feature>
<gene>
    <name evidence="7" type="ORF">DPRO_1539</name>
</gene>
<evidence type="ECO:0000256" key="2">
    <source>
        <dbReference type="ARBA" id="ARBA00022670"/>
    </source>
</evidence>
<evidence type="ECO:0000256" key="3">
    <source>
        <dbReference type="ARBA" id="ARBA00022801"/>
    </source>
</evidence>
<name>A0A2C8F7L8_9BACT</name>